<reference evidence="18" key="1">
    <citation type="submission" date="2014-09" db="EMBL/GenBank/DDBJ databases">
        <authorList>
            <person name="Magalhaes I.L.F."/>
            <person name="Oliveira U."/>
            <person name="Santos F.R."/>
            <person name="Vidigal T.H.D.A."/>
            <person name="Brescovit A.D."/>
            <person name="Santos A.J."/>
        </authorList>
    </citation>
    <scope>NUCLEOTIDE SEQUENCE</scope>
</reference>
<dbReference type="FunFam" id="1.20.120.980:FF:000002">
    <property type="entry name" value="lysosomal Pro-X carboxypeptidase"/>
    <property type="match status" value="1"/>
</dbReference>
<evidence type="ECO:0000256" key="11">
    <source>
        <dbReference type="ARBA" id="ARBA00023228"/>
    </source>
</evidence>
<keyword evidence="7" id="KW-0378">Hydrolase</keyword>
<evidence type="ECO:0000256" key="4">
    <source>
        <dbReference type="ARBA" id="ARBA00022645"/>
    </source>
</evidence>
<keyword evidence="6" id="KW-0732">Signal</keyword>
<evidence type="ECO:0000256" key="16">
    <source>
        <dbReference type="ARBA" id="ARBA00076475"/>
    </source>
</evidence>
<comment type="subcellular location">
    <subcellularLocation>
        <location evidence="1">Lysosome</location>
    </subcellularLocation>
</comment>
<accession>A0A0K8SB59</accession>
<dbReference type="GO" id="GO:0005764">
    <property type="term" value="C:lysosome"/>
    <property type="evidence" value="ECO:0007669"/>
    <property type="project" value="UniProtKB-SubCell"/>
</dbReference>
<keyword evidence="9" id="KW-1015">Disulfide bond</keyword>
<evidence type="ECO:0000256" key="3">
    <source>
        <dbReference type="ARBA" id="ARBA00011738"/>
    </source>
</evidence>
<keyword evidence="5" id="KW-0645">Protease</keyword>
<dbReference type="SUPFAM" id="SSF53474">
    <property type="entry name" value="alpha/beta-Hydrolases"/>
    <property type="match status" value="1"/>
</dbReference>
<keyword evidence="11" id="KW-0458">Lysosome</keyword>
<dbReference type="GO" id="GO:0006508">
    <property type="term" value="P:proteolysis"/>
    <property type="evidence" value="ECO:0007669"/>
    <property type="project" value="UniProtKB-KW"/>
</dbReference>
<dbReference type="EC" id="3.4.16.2" evidence="14"/>
<dbReference type="EMBL" id="GBRD01015310">
    <property type="protein sequence ID" value="JAG50516.1"/>
    <property type="molecule type" value="Transcribed_RNA"/>
</dbReference>
<dbReference type="PANTHER" id="PTHR11010">
    <property type="entry name" value="PROTEASE S28 PRO-X CARBOXYPEPTIDASE-RELATED"/>
    <property type="match status" value="1"/>
</dbReference>
<evidence type="ECO:0000256" key="12">
    <source>
        <dbReference type="ARBA" id="ARBA00052013"/>
    </source>
</evidence>
<comment type="function">
    <text evidence="13">Cleaves C-terminal amino acids linked to proline in peptides such as angiotensin II, III and des-Arg9-bradykinin. This cleavage occurs at acidic pH, but enzymatic activity is retained with some substrates at neutral pH.</text>
</comment>
<dbReference type="AlphaFoldDB" id="A0A0K8SB59"/>
<evidence type="ECO:0000256" key="14">
    <source>
        <dbReference type="ARBA" id="ARBA00066456"/>
    </source>
</evidence>
<evidence type="ECO:0000256" key="5">
    <source>
        <dbReference type="ARBA" id="ARBA00022670"/>
    </source>
</evidence>
<dbReference type="Gene3D" id="3.40.50.1820">
    <property type="entry name" value="alpha/beta hydrolase"/>
    <property type="match status" value="1"/>
</dbReference>
<dbReference type="Gene3D" id="1.20.120.980">
    <property type="entry name" value="Serine carboxypeptidase S28, SKS domain"/>
    <property type="match status" value="1"/>
</dbReference>
<dbReference type="InterPro" id="IPR008758">
    <property type="entry name" value="Peptidase_S28"/>
</dbReference>
<evidence type="ECO:0000313" key="18">
    <source>
        <dbReference type="EMBL" id="JAG50516.1"/>
    </source>
</evidence>
<evidence type="ECO:0000256" key="6">
    <source>
        <dbReference type="ARBA" id="ARBA00022729"/>
    </source>
</evidence>
<sequence length="534" mass="59865">IARSREHPPTIGRSPHPYSSSTSIAVVHLPDQLIPSLSPRWPSHRIPILRSWAQLYPAMVSSPAVHLAFLVTLSICIFVSSHHVQVNYAIKTFDVPLDHFSFTTNQTFKIRYLINDTWWEPSSSYSPIFFYTGNEGNIQMFAQNSGLLWELAPAFKALVVFAEHRYYGSSLPFGNLSYSDPKYSGYLSSSQALADFVDLIEYLKQVYPKHEEAPTPVIAFGGSYGGMLAAWIRMKYPGVVNGALAASAPIWQFTNMTRCEAFNQVTTSAYRESGSHRCVEIIKKSWDAINRLAKTDDGMKFLNQTFKPCVPLTNQKGVDSLKEWLTNMYVNIAMVNYPYPSNFLAPLPGHPVKALCNLIEGTDSKDKAIVSAVFKVATFYFNSTGTTKCMDFNSEGTPDLDVNGWSYQSCTEMVMPMCDNGDTMFEKSSWDIKQVSDDCFQRFKVRPIVDYVHKMYGGKRISDASNIIFSNGLLDPWSSGGVTNNVSATAVAVILPGGAHHLDLRFSDPLDPPAVRSARKIYRSIFKQWIRDSW</sequence>
<dbReference type="GO" id="GO:0008239">
    <property type="term" value="F:dipeptidyl-peptidase activity"/>
    <property type="evidence" value="ECO:0007669"/>
    <property type="project" value="TreeGrafter"/>
</dbReference>
<dbReference type="InterPro" id="IPR029058">
    <property type="entry name" value="AB_hydrolase_fold"/>
</dbReference>
<dbReference type="GO" id="GO:0004185">
    <property type="term" value="F:serine-type carboxypeptidase activity"/>
    <property type="evidence" value="ECO:0007669"/>
    <property type="project" value="UniProtKB-EC"/>
</dbReference>
<evidence type="ECO:0000256" key="1">
    <source>
        <dbReference type="ARBA" id="ARBA00004371"/>
    </source>
</evidence>
<evidence type="ECO:0000256" key="15">
    <source>
        <dbReference type="ARBA" id="ARBA00073691"/>
    </source>
</evidence>
<comment type="subunit">
    <text evidence="3">Homodimer.</text>
</comment>
<dbReference type="Pfam" id="PF05577">
    <property type="entry name" value="Peptidase_S28"/>
    <property type="match status" value="1"/>
</dbReference>
<comment type="similarity">
    <text evidence="2">Belongs to the peptidase S28 family.</text>
</comment>
<feature type="non-terminal residue" evidence="18">
    <location>
        <position position="1"/>
    </location>
</feature>
<evidence type="ECO:0000256" key="9">
    <source>
        <dbReference type="ARBA" id="ARBA00023157"/>
    </source>
</evidence>
<dbReference type="InterPro" id="IPR042269">
    <property type="entry name" value="Ser_carbopepase_S28_SKS"/>
</dbReference>
<keyword evidence="4" id="KW-0121">Carboxypeptidase</keyword>
<keyword evidence="8" id="KW-0865">Zymogen</keyword>
<evidence type="ECO:0000256" key="13">
    <source>
        <dbReference type="ARBA" id="ARBA00059701"/>
    </source>
</evidence>
<evidence type="ECO:0000256" key="7">
    <source>
        <dbReference type="ARBA" id="ARBA00022801"/>
    </source>
</evidence>
<keyword evidence="10" id="KW-0325">Glycoprotein</keyword>
<evidence type="ECO:0000256" key="2">
    <source>
        <dbReference type="ARBA" id="ARBA00011079"/>
    </source>
</evidence>
<protein>
    <recommendedName>
        <fullName evidence="15">Lysosomal Pro-X carboxypeptidase</fullName>
        <ecNumber evidence="14">3.4.16.2</ecNumber>
    </recommendedName>
    <alternativeName>
        <fullName evidence="17">Proline carboxypeptidase</fullName>
    </alternativeName>
    <alternativeName>
        <fullName evidence="16">Prolylcarboxypeptidase</fullName>
    </alternativeName>
</protein>
<evidence type="ECO:0000256" key="17">
    <source>
        <dbReference type="ARBA" id="ARBA00076608"/>
    </source>
</evidence>
<name>A0A0K8SB59_LYGHE</name>
<organism evidence="18">
    <name type="scientific">Lygus hesperus</name>
    <name type="common">Western plant bug</name>
    <dbReference type="NCBI Taxonomy" id="30085"/>
    <lineage>
        <taxon>Eukaryota</taxon>
        <taxon>Metazoa</taxon>
        <taxon>Ecdysozoa</taxon>
        <taxon>Arthropoda</taxon>
        <taxon>Hexapoda</taxon>
        <taxon>Insecta</taxon>
        <taxon>Pterygota</taxon>
        <taxon>Neoptera</taxon>
        <taxon>Paraneoptera</taxon>
        <taxon>Hemiptera</taxon>
        <taxon>Heteroptera</taxon>
        <taxon>Panheteroptera</taxon>
        <taxon>Cimicomorpha</taxon>
        <taxon>Miridae</taxon>
        <taxon>Mirini</taxon>
        <taxon>Lygus</taxon>
    </lineage>
</organism>
<proteinExistence type="inferred from homology"/>
<dbReference type="PANTHER" id="PTHR11010:SF38">
    <property type="entry name" value="LYSOSOMAL PRO-X CARBOXYPEPTIDASE"/>
    <property type="match status" value="1"/>
</dbReference>
<evidence type="ECO:0000256" key="10">
    <source>
        <dbReference type="ARBA" id="ARBA00023180"/>
    </source>
</evidence>
<comment type="catalytic activity">
    <reaction evidence="12">
        <text>Cleavage of a -Pro-|-Xaa bond to release a C-terminal amino acid.</text>
        <dbReference type="EC" id="3.4.16.2"/>
    </reaction>
</comment>
<evidence type="ECO:0000256" key="8">
    <source>
        <dbReference type="ARBA" id="ARBA00023145"/>
    </source>
</evidence>